<dbReference type="Proteomes" id="UP000199533">
    <property type="component" value="Unassembled WGS sequence"/>
</dbReference>
<reference evidence="2" key="1">
    <citation type="submission" date="2016-10" db="EMBL/GenBank/DDBJ databases">
        <authorList>
            <person name="Varghese N."/>
            <person name="Submissions S."/>
        </authorList>
    </citation>
    <scope>NUCLEOTIDE SEQUENCE [LARGE SCALE GENOMIC DNA]</scope>
    <source>
        <strain evidence="2">Nm69</strain>
    </source>
</reference>
<dbReference type="AlphaFoldDB" id="A0A1I4EKI5"/>
<dbReference type="STRING" id="52441.SAMN05216302_102836"/>
<dbReference type="OrthoDB" id="1441420at2"/>
<keyword evidence="2" id="KW-1185">Reference proteome</keyword>
<sequence>MATITFEVKTYEVKIARELNASADGLSLKFPAYILCRGDKYHVVVYILDDASPVPANTFIPTRNRGTIFVPRWQFEWFVDLLRNEKPVYCYLNSDSPNWNALYTGQEPVGEHEL</sequence>
<dbReference type="EMBL" id="FOSP01000028">
    <property type="protein sequence ID" value="SFL04986.1"/>
    <property type="molecule type" value="Genomic_DNA"/>
</dbReference>
<accession>A0A1I4EKI5</accession>
<dbReference type="RefSeq" id="WP_090701705.1">
    <property type="nucleotide sequence ID" value="NZ_FOSP01000028.1"/>
</dbReference>
<protein>
    <submittedName>
        <fullName evidence="1">Uncharacterized protein</fullName>
    </submittedName>
</protein>
<evidence type="ECO:0000313" key="2">
    <source>
        <dbReference type="Proteomes" id="UP000199533"/>
    </source>
</evidence>
<gene>
    <name evidence="1" type="ORF">SAMN05216302_102836</name>
</gene>
<evidence type="ECO:0000313" key="1">
    <source>
        <dbReference type="EMBL" id="SFL04986.1"/>
    </source>
</evidence>
<proteinExistence type="predicted"/>
<name>A0A1I4EKI5_9PROT</name>
<organism evidence="1 2">
    <name type="scientific">Nitrosomonas aestuarii</name>
    <dbReference type="NCBI Taxonomy" id="52441"/>
    <lineage>
        <taxon>Bacteria</taxon>
        <taxon>Pseudomonadati</taxon>
        <taxon>Pseudomonadota</taxon>
        <taxon>Betaproteobacteria</taxon>
        <taxon>Nitrosomonadales</taxon>
        <taxon>Nitrosomonadaceae</taxon>
        <taxon>Nitrosomonas</taxon>
    </lineage>
</organism>